<accession>A0A343YND3</accession>
<comment type="subcellular location">
    <subcellularLocation>
        <location evidence="2">Mitochondrion membrane</location>
        <topology evidence="2">Multi-pass membrane protein</topology>
    </subcellularLocation>
</comment>
<comment type="function">
    <text evidence="2">Core subunit of the mitochondrial membrane respiratory chain NADH dehydrogenase (Complex I) which catalyzes electron transfer from NADH through the respiratory chain, using ubiquinone as an electron acceptor. Essential for the catalytic activity and assembly of complex I.</text>
</comment>
<evidence type="ECO:0000256" key="1">
    <source>
        <dbReference type="ARBA" id="ARBA00021095"/>
    </source>
</evidence>
<keyword evidence="2" id="KW-0520">NAD</keyword>
<comment type="similarity">
    <text evidence="2">Belongs to the complex I subunit 6 family.</text>
</comment>
<keyword evidence="2" id="KW-0679">Respiratory chain</keyword>
<dbReference type="InterPro" id="IPR001457">
    <property type="entry name" value="NADH_UbQ/plastoQ_OxRdtase_su6"/>
</dbReference>
<keyword evidence="2" id="KW-0813">Transport</keyword>
<sequence>MLIYISAAALAAAMSSAMFALQPLGFGLTILLMAAITALMMALLFSSWYGVITFLIYVGAILIMFCYMTIMSTNTSLAKHWKRLMNFLALMMLLSLPALGMGMNLNPQNASNSSSFSELFLSAWNLNMFVGLTTILLIALIVVATICFSNKLALRTNFLEQ</sequence>
<dbReference type="EMBL" id="MF579534">
    <property type="protein sequence ID" value="AWL21440.1"/>
    <property type="molecule type" value="Genomic_DNA"/>
</dbReference>
<gene>
    <name evidence="3" type="primary">ND6</name>
</gene>
<geneLocation type="mitochondrion" evidence="3"/>
<feature type="transmembrane region" description="Helical" evidence="2">
    <location>
        <begin position="30"/>
        <end position="63"/>
    </location>
</feature>
<dbReference type="GO" id="GO:0031966">
    <property type="term" value="C:mitochondrial membrane"/>
    <property type="evidence" value="ECO:0007669"/>
    <property type="project" value="UniProtKB-SubCell"/>
</dbReference>
<keyword evidence="2" id="KW-1278">Translocase</keyword>
<keyword evidence="2 3" id="KW-0496">Mitochondrion</keyword>
<name>A0A343YND3_9MOLL</name>
<evidence type="ECO:0000313" key="3">
    <source>
        <dbReference type="EMBL" id="AWL21440.1"/>
    </source>
</evidence>
<evidence type="ECO:0000256" key="2">
    <source>
        <dbReference type="RuleBase" id="RU004430"/>
    </source>
</evidence>
<reference evidence="3" key="1">
    <citation type="journal article" date="2018" name="Mol. Phylogenet. Evol.">
        <title>Mitogenomics reveals phylogenetic relationships of caudofoveate aplacophoran molluscs.</title>
        <authorList>
            <person name="Mikkelsen N.T."/>
            <person name="Kocot K.M."/>
            <person name="Halanych K.M."/>
        </authorList>
    </citation>
    <scope>NUCLEOTIDE SEQUENCE</scope>
</reference>
<feature type="transmembrane region" description="Helical" evidence="2">
    <location>
        <begin position="84"/>
        <end position="103"/>
    </location>
</feature>
<dbReference type="EC" id="7.1.1.2" evidence="2"/>
<comment type="catalytic activity">
    <reaction evidence="2">
        <text>a ubiquinone + NADH + 5 H(+)(in) = a ubiquinol + NAD(+) + 4 H(+)(out)</text>
        <dbReference type="Rhea" id="RHEA:29091"/>
        <dbReference type="Rhea" id="RHEA-COMP:9565"/>
        <dbReference type="Rhea" id="RHEA-COMP:9566"/>
        <dbReference type="ChEBI" id="CHEBI:15378"/>
        <dbReference type="ChEBI" id="CHEBI:16389"/>
        <dbReference type="ChEBI" id="CHEBI:17976"/>
        <dbReference type="ChEBI" id="CHEBI:57540"/>
        <dbReference type="ChEBI" id="CHEBI:57945"/>
        <dbReference type="EC" id="7.1.1.2"/>
    </reaction>
</comment>
<keyword evidence="2" id="KW-1133">Transmembrane helix</keyword>
<keyword evidence="2" id="KW-0472">Membrane</keyword>
<keyword evidence="2" id="KW-0812">Transmembrane</keyword>
<protein>
    <recommendedName>
        <fullName evidence="1 2">NADH-ubiquinone oxidoreductase chain 6</fullName>
        <ecNumber evidence="2">7.1.1.2</ecNumber>
    </recommendedName>
</protein>
<dbReference type="AlphaFoldDB" id="A0A343YND3"/>
<proteinExistence type="inferred from homology"/>
<feature type="transmembrane region" description="Helical" evidence="2">
    <location>
        <begin position="123"/>
        <end position="148"/>
    </location>
</feature>
<dbReference type="GO" id="GO:0008137">
    <property type="term" value="F:NADH dehydrogenase (ubiquinone) activity"/>
    <property type="evidence" value="ECO:0007669"/>
    <property type="project" value="UniProtKB-UniRule"/>
</dbReference>
<organism evidence="3">
    <name type="scientific">Spathoderma clenchi</name>
    <dbReference type="NCBI Taxonomy" id="1638910"/>
    <lineage>
        <taxon>Eukaryota</taxon>
        <taxon>Metazoa</taxon>
        <taxon>Spiralia</taxon>
        <taxon>Lophotrochozoa</taxon>
        <taxon>Mollusca</taxon>
        <taxon>Aplacophora</taxon>
        <taxon>Caudofoveata</taxon>
        <taxon>Chaetodermatida</taxon>
        <taxon>Prochaetodermatidae</taxon>
        <taxon>Spathoderma</taxon>
    </lineage>
</organism>
<dbReference type="Pfam" id="PF00499">
    <property type="entry name" value="Oxidored_q3"/>
    <property type="match status" value="1"/>
</dbReference>
<keyword evidence="2" id="KW-0249">Electron transport</keyword>
<keyword evidence="2" id="KW-0830">Ubiquinone</keyword>